<proteinExistence type="predicted"/>
<gene>
    <name evidence="2" type="primary">AVEN_88523_1</name>
    <name evidence="2" type="ORF">TNCT_6761</name>
</gene>
<dbReference type="AlphaFoldDB" id="A0A8X6HGM8"/>
<organism evidence="2 3">
    <name type="scientific">Trichonephila clavata</name>
    <name type="common">Joro spider</name>
    <name type="synonym">Nephila clavata</name>
    <dbReference type="NCBI Taxonomy" id="2740835"/>
    <lineage>
        <taxon>Eukaryota</taxon>
        <taxon>Metazoa</taxon>
        <taxon>Ecdysozoa</taxon>
        <taxon>Arthropoda</taxon>
        <taxon>Chelicerata</taxon>
        <taxon>Arachnida</taxon>
        <taxon>Araneae</taxon>
        <taxon>Araneomorphae</taxon>
        <taxon>Entelegynae</taxon>
        <taxon>Araneoidea</taxon>
        <taxon>Nephilidae</taxon>
        <taxon>Trichonephila</taxon>
    </lineage>
</organism>
<evidence type="ECO:0000313" key="2">
    <source>
        <dbReference type="EMBL" id="GFR22533.1"/>
    </source>
</evidence>
<protein>
    <submittedName>
        <fullName evidence="2">F-box domain-containing protein</fullName>
    </submittedName>
</protein>
<dbReference type="OrthoDB" id="6483158at2759"/>
<dbReference type="PANTHER" id="PTHR16134:SF119">
    <property type="entry name" value="AT02038P-RELATED"/>
    <property type="match status" value="1"/>
</dbReference>
<dbReference type="SMART" id="SM00256">
    <property type="entry name" value="FBOX"/>
    <property type="match status" value="1"/>
</dbReference>
<comment type="caution">
    <text evidence="2">The sequence shown here is derived from an EMBL/GenBank/DDBJ whole genome shotgun (WGS) entry which is preliminary data.</text>
</comment>
<dbReference type="EMBL" id="BMAO01028171">
    <property type="protein sequence ID" value="GFR22533.1"/>
    <property type="molecule type" value="Genomic_DNA"/>
</dbReference>
<dbReference type="InterPro" id="IPR036047">
    <property type="entry name" value="F-box-like_dom_sf"/>
</dbReference>
<accession>A0A8X6HGM8</accession>
<evidence type="ECO:0000259" key="1">
    <source>
        <dbReference type="PROSITE" id="PS50181"/>
    </source>
</evidence>
<dbReference type="Proteomes" id="UP000887116">
    <property type="component" value="Unassembled WGS sequence"/>
</dbReference>
<reference evidence="2" key="1">
    <citation type="submission" date="2020-07" db="EMBL/GenBank/DDBJ databases">
        <title>Multicomponent nature underlies the extraordinary mechanical properties of spider dragline silk.</title>
        <authorList>
            <person name="Kono N."/>
            <person name="Nakamura H."/>
            <person name="Mori M."/>
            <person name="Yoshida Y."/>
            <person name="Ohtoshi R."/>
            <person name="Malay A.D."/>
            <person name="Moran D.A.P."/>
            <person name="Tomita M."/>
            <person name="Numata K."/>
            <person name="Arakawa K."/>
        </authorList>
    </citation>
    <scope>NUCLEOTIDE SEQUENCE</scope>
</reference>
<dbReference type="PANTHER" id="PTHR16134">
    <property type="entry name" value="F-BOX/TPR REPEAT PROTEIN POF3"/>
    <property type="match status" value="1"/>
</dbReference>
<dbReference type="Gene3D" id="3.80.10.10">
    <property type="entry name" value="Ribonuclease Inhibitor"/>
    <property type="match status" value="3"/>
</dbReference>
<keyword evidence="3" id="KW-1185">Reference proteome</keyword>
<name>A0A8X6HGM8_TRICU</name>
<feature type="domain" description="F-box" evidence="1">
    <location>
        <begin position="2"/>
        <end position="48"/>
    </location>
</feature>
<evidence type="ECO:0000313" key="3">
    <source>
        <dbReference type="Proteomes" id="UP000887116"/>
    </source>
</evidence>
<dbReference type="SUPFAM" id="SSF52047">
    <property type="entry name" value="RNI-like"/>
    <property type="match status" value="1"/>
</dbReference>
<sequence>MARGISSLPPEVLVGIFQYLDVRSRLKASLVCKTWFRIMDCPHLLCDVKIQFSGKVNEFIKRFSSMTRHFEWFSFRRVVISGPVIEFLKNYSSQFVILSFRDCEVSDDQSGSKLQDKILHCNNLRTLYVSDSNIASWFAKLRNLTELSLLKFSGLSDYVISQHGKSLSKLEKLTLGDTIVCGEEASRMFYATEVENENNPSERILSFLCIKLLIQKNRATLRYINFLDLLLTADELLTISKIEGLKLKEILFPEELNSSTYIEQFCENQPSLVSVVICTSLPVEDNTVSAVCKCLQHLQELILFNQQKIDKCIIEIFQLQNLVKLDLSYCRNISQFSYQEAVLDLKTVNLKYLILTTATISDADLFKLLKCNQNIRHLEVSSTCISNKTLNMICKNLLLLECLILSSCSEISDSGLTGEFENYFDSLTPTPLSNLKYLTELYLSQNSLITNEGCIKAIQFPKLETLFLNNCPGLILSEEFKSKLKMQNPCLHDFNISN</sequence>
<dbReference type="InterPro" id="IPR001810">
    <property type="entry name" value="F-box_dom"/>
</dbReference>
<dbReference type="PROSITE" id="PS50181">
    <property type="entry name" value="FBOX"/>
    <property type="match status" value="1"/>
</dbReference>
<dbReference type="SUPFAM" id="SSF81383">
    <property type="entry name" value="F-box domain"/>
    <property type="match status" value="1"/>
</dbReference>
<dbReference type="InterPro" id="IPR032675">
    <property type="entry name" value="LRR_dom_sf"/>
</dbReference>
<dbReference type="Pfam" id="PF12937">
    <property type="entry name" value="F-box-like"/>
    <property type="match status" value="1"/>
</dbReference>